<dbReference type="Pfam" id="PF20231">
    <property type="entry name" value="DUF6589"/>
    <property type="match status" value="1"/>
</dbReference>
<gene>
    <name evidence="4" type="ORF">MSAN_00520200</name>
</gene>
<keyword evidence="1" id="KW-0175">Coiled coil</keyword>
<evidence type="ECO:0000256" key="1">
    <source>
        <dbReference type="SAM" id="Coils"/>
    </source>
</evidence>
<feature type="coiled-coil region" evidence="1">
    <location>
        <begin position="141"/>
        <end position="175"/>
    </location>
</feature>
<evidence type="ECO:0000313" key="5">
    <source>
        <dbReference type="Proteomes" id="UP000623467"/>
    </source>
</evidence>
<sequence>MPFIGRKRRASDADYTPASSVVKRIKQAQAIREPSPELDESDDRLPPSSAPSSPVFWDDNNEPIIDDTPIRPPSPFELDLPPLPPSPVLETPPASPSGGPLTSPFKSSPDKPYGGRPRVPAPHRNARGIRALKKTQEWLDMEAAKESAMRVQAEMSRLEEERIAAEKRDQAKKDEISDALQRLTLDGTPLHKVFELLFAGNTEDQRTTAMVTKVLRNHGPALLNKWSERAPEAVDDFLSTRVARLVQREGQAIQTFLTREPKTQVTHILSSFDMRGLGLKLQELAPTLWGVLAAASTTQNLTFEVPETRRDRSLVFTTVCAMMSILRSQKANNFQAVIALFLLGSGASKREIEVFAHAGISLSYKSVMNYLDTLSHEGALQFRAVWRECMCLLVWDNLNIAFRVEAQRLNNKNHFDNGTTATLIPIYNPFTNEPRTARGTLPFSMKPPRTSTMPTYSWSAADTLPSPADAELTEQCLLWQLKSIALEYIPELAHLKPLLGPCPEVDQIQLHKTEQFPLPAMHEDESSLEGTITVINKLFEQLQTSSEDLKDHGLVFANGDLLTDSLINTVEGSRRNSNDVLEGMQPLVRRLGIFHAKMAGCRLVVNEHWGKPNATIPGGLCWEHTQLLQQTYLSWLEISSAGHVRDAFRIHCGKASFAEWAATADLNDFDAVAGQVYNSLYTTAAYDAACDRGDAQRDAAFENSVLYNRDSLLYLLLVSSIKAGDIGRVVLVFRIWAVMMRSPKTMPKYADAFFETLNRIKTYDPVLQRFFLHNWLVNLTGLAFRFKEVDLLQEHQNFWAKIVYNAKGVNRSWSWLARITVCIFALRDAMKTVHATFKIPDYGTKHTVPDMQNEIRRVAEALEKDRVQELWSQRPWKDQVVRVRDLFEEGANYLNTRGAFSRYTEPTTVYTVIPPGSDVEQTNSNTADGEDDNENVQEDYEVTQEDLEMDDEEPYDMISSLLDTAEVMADDMI</sequence>
<feature type="compositionally biased region" description="Pro residues" evidence="2">
    <location>
        <begin position="70"/>
        <end position="87"/>
    </location>
</feature>
<feature type="region of interest" description="Disordered" evidence="2">
    <location>
        <begin position="1"/>
        <end position="126"/>
    </location>
</feature>
<name>A0A8H6Z8U8_9AGAR</name>
<evidence type="ECO:0000256" key="2">
    <source>
        <dbReference type="SAM" id="MobiDB-lite"/>
    </source>
</evidence>
<protein>
    <recommendedName>
        <fullName evidence="3">DUF6589 domain-containing protein</fullName>
    </recommendedName>
</protein>
<dbReference type="EMBL" id="JACAZH010000003">
    <property type="protein sequence ID" value="KAF7373124.1"/>
    <property type="molecule type" value="Genomic_DNA"/>
</dbReference>
<evidence type="ECO:0000259" key="3">
    <source>
        <dbReference type="Pfam" id="PF20231"/>
    </source>
</evidence>
<proteinExistence type="predicted"/>
<dbReference type="Proteomes" id="UP000623467">
    <property type="component" value="Unassembled WGS sequence"/>
</dbReference>
<feature type="domain" description="DUF6589" evidence="3">
    <location>
        <begin position="460"/>
        <end position="846"/>
    </location>
</feature>
<accession>A0A8H6Z8U8</accession>
<dbReference type="InterPro" id="IPR046496">
    <property type="entry name" value="DUF6589"/>
</dbReference>
<dbReference type="OrthoDB" id="5424058at2759"/>
<comment type="caution">
    <text evidence="4">The sequence shown here is derived from an EMBL/GenBank/DDBJ whole genome shotgun (WGS) entry which is preliminary data.</text>
</comment>
<organism evidence="4 5">
    <name type="scientific">Mycena sanguinolenta</name>
    <dbReference type="NCBI Taxonomy" id="230812"/>
    <lineage>
        <taxon>Eukaryota</taxon>
        <taxon>Fungi</taxon>
        <taxon>Dikarya</taxon>
        <taxon>Basidiomycota</taxon>
        <taxon>Agaricomycotina</taxon>
        <taxon>Agaricomycetes</taxon>
        <taxon>Agaricomycetidae</taxon>
        <taxon>Agaricales</taxon>
        <taxon>Marasmiineae</taxon>
        <taxon>Mycenaceae</taxon>
        <taxon>Mycena</taxon>
    </lineage>
</organism>
<reference evidence="4" key="1">
    <citation type="submission" date="2020-05" db="EMBL/GenBank/DDBJ databases">
        <title>Mycena genomes resolve the evolution of fungal bioluminescence.</title>
        <authorList>
            <person name="Tsai I.J."/>
        </authorList>
    </citation>
    <scope>NUCLEOTIDE SEQUENCE</scope>
    <source>
        <strain evidence="4">160909Yilan</strain>
    </source>
</reference>
<evidence type="ECO:0000313" key="4">
    <source>
        <dbReference type="EMBL" id="KAF7373124.1"/>
    </source>
</evidence>
<feature type="region of interest" description="Disordered" evidence="2">
    <location>
        <begin position="914"/>
        <end position="936"/>
    </location>
</feature>
<dbReference type="AlphaFoldDB" id="A0A8H6Z8U8"/>
<keyword evidence="5" id="KW-1185">Reference proteome</keyword>